<dbReference type="PANTHER" id="PTHR33451">
    <property type="entry name" value="MALATE-2H(+)/NA(+)-LACTATE ANTIPORTER"/>
    <property type="match status" value="1"/>
</dbReference>
<dbReference type="PANTHER" id="PTHR33451:SF3">
    <property type="entry name" value="MALATE-2H(+)_NA(+)-LACTATE ANTIPORTER"/>
    <property type="match status" value="1"/>
</dbReference>
<protein>
    <submittedName>
        <fullName evidence="11">Na+/H+ antiporter NhaC</fullName>
    </submittedName>
</protein>
<dbReference type="Proteomes" id="UP001157186">
    <property type="component" value="Unassembled WGS sequence"/>
</dbReference>
<feature type="transmembrane region" description="Helical" evidence="9">
    <location>
        <begin position="368"/>
        <end position="388"/>
    </location>
</feature>
<keyword evidence="12" id="KW-1185">Reference proteome</keyword>
<evidence type="ECO:0000256" key="8">
    <source>
        <dbReference type="ARBA" id="ARBA00038435"/>
    </source>
</evidence>
<comment type="subcellular location">
    <subcellularLocation>
        <location evidence="1">Cell membrane</location>
        <topology evidence="1">Multi-pass membrane protein</topology>
    </subcellularLocation>
</comment>
<feature type="transmembrane region" description="Helical" evidence="9">
    <location>
        <begin position="78"/>
        <end position="97"/>
    </location>
</feature>
<reference evidence="11 12" key="1">
    <citation type="submission" date="2023-03" db="EMBL/GenBank/DDBJ databases">
        <title>Draft genome sequence of Thalassotalea insulae KCTC 62186T.</title>
        <authorList>
            <person name="Sawabe T."/>
        </authorList>
    </citation>
    <scope>NUCLEOTIDE SEQUENCE [LARGE SCALE GENOMIC DNA]</scope>
    <source>
        <strain evidence="11 12">KCTC 62186</strain>
    </source>
</reference>
<gene>
    <name evidence="11" type="ORF">tinsulaeT_37400</name>
</gene>
<feature type="domain" description="Na+/H+ antiporter NhaC-like C-terminal" evidence="10">
    <location>
        <begin position="166"/>
        <end position="474"/>
    </location>
</feature>
<evidence type="ECO:0000256" key="5">
    <source>
        <dbReference type="ARBA" id="ARBA00022692"/>
    </source>
</evidence>
<evidence type="ECO:0000313" key="12">
    <source>
        <dbReference type="Proteomes" id="UP001157186"/>
    </source>
</evidence>
<feature type="transmembrane region" description="Helical" evidence="9">
    <location>
        <begin position="331"/>
        <end position="348"/>
    </location>
</feature>
<keyword evidence="3" id="KW-0050">Antiport</keyword>
<accession>A0ABQ6GWT9</accession>
<name>A0ABQ6GWT9_9GAMM</name>
<evidence type="ECO:0000256" key="6">
    <source>
        <dbReference type="ARBA" id="ARBA00022989"/>
    </source>
</evidence>
<feature type="transmembrane region" description="Helical" evidence="9">
    <location>
        <begin position="12"/>
        <end position="33"/>
    </location>
</feature>
<feature type="transmembrane region" description="Helical" evidence="9">
    <location>
        <begin position="141"/>
        <end position="169"/>
    </location>
</feature>
<organism evidence="11 12">
    <name type="scientific">Thalassotalea insulae</name>
    <dbReference type="NCBI Taxonomy" id="2056778"/>
    <lineage>
        <taxon>Bacteria</taxon>
        <taxon>Pseudomonadati</taxon>
        <taxon>Pseudomonadota</taxon>
        <taxon>Gammaproteobacteria</taxon>
        <taxon>Alteromonadales</taxon>
        <taxon>Colwelliaceae</taxon>
        <taxon>Thalassotalea</taxon>
    </lineage>
</organism>
<evidence type="ECO:0000256" key="9">
    <source>
        <dbReference type="SAM" id="Phobius"/>
    </source>
</evidence>
<dbReference type="InterPro" id="IPR052180">
    <property type="entry name" value="NhaC_Na-H+_Antiporter"/>
</dbReference>
<keyword evidence="4" id="KW-1003">Cell membrane</keyword>
<comment type="caution">
    <text evidence="11">The sequence shown here is derived from an EMBL/GenBank/DDBJ whole genome shotgun (WGS) entry which is preliminary data.</text>
</comment>
<sequence>MVKDKRRQLIDSVVTISILVLTIGYGLIVRPVVWQQPQLPLEIIFLLSAIASISYLLAIGHQWSQILERITAKLAQALPTLLILFAIGLLIASWMIAGTIPYLVYYGLTIISAEHIYLVAFITPVFFSLCTGTSWGSIATIGLVLISVANVINADLAITTGAIVGGAYFGDKLSPLSDTTNIAAIAVNIDVYQHIESMLVTTVPSAVLACLGFVLLDVIYPANIINIASSDLRTVDILTQTLNGIEQLFSLNILLLIPPVIVLIGAIRKVAALPTLILSSIAACILALVFQEVTLSAVFQTLYQGFDINMLTNSSTQLPDPLDGLFNRGGLYALNTPIIIVILVFIYLGALDCINAIPTVINHVLDKISSQAALISTTLIASGVVNALTSSQYANSFVVGESFKTKYDQCKLPRKVLSRSLEDTGTMIESLIPWSTTSVFVYASLNVAIQDYWRWQLLSLINIAIAFLFAWCGIGYFQQTTKKDELPNG</sequence>
<feature type="transmembrane region" description="Helical" evidence="9">
    <location>
        <begin position="39"/>
        <end position="58"/>
    </location>
</feature>
<evidence type="ECO:0000256" key="1">
    <source>
        <dbReference type="ARBA" id="ARBA00004651"/>
    </source>
</evidence>
<keyword evidence="6 9" id="KW-1133">Transmembrane helix</keyword>
<evidence type="ECO:0000313" key="11">
    <source>
        <dbReference type="EMBL" id="GLX80400.1"/>
    </source>
</evidence>
<keyword evidence="7 9" id="KW-0472">Membrane</keyword>
<feature type="transmembrane region" description="Helical" evidence="9">
    <location>
        <begin position="103"/>
        <end position="129"/>
    </location>
</feature>
<feature type="transmembrane region" description="Helical" evidence="9">
    <location>
        <begin position="206"/>
        <end position="228"/>
    </location>
</feature>
<dbReference type="InterPro" id="IPR018461">
    <property type="entry name" value="Na/H_Antiport_NhaC-like_C"/>
</dbReference>
<dbReference type="EMBL" id="BSST01000001">
    <property type="protein sequence ID" value="GLX80400.1"/>
    <property type="molecule type" value="Genomic_DNA"/>
</dbReference>
<keyword evidence="2" id="KW-0813">Transport</keyword>
<dbReference type="RefSeq" id="WP_284246390.1">
    <property type="nucleotide sequence ID" value="NZ_BSST01000001.1"/>
</dbReference>
<feature type="transmembrane region" description="Helical" evidence="9">
    <location>
        <begin position="455"/>
        <end position="477"/>
    </location>
</feature>
<evidence type="ECO:0000256" key="2">
    <source>
        <dbReference type="ARBA" id="ARBA00022448"/>
    </source>
</evidence>
<comment type="similarity">
    <text evidence="8">Belongs to the NhaC Na(+)/H(+) (TC 2.A.35) antiporter family.</text>
</comment>
<evidence type="ECO:0000259" key="10">
    <source>
        <dbReference type="Pfam" id="PF03553"/>
    </source>
</evidence>
<evidence type="ECO:0000256" key="7">
    <source>
        <dbReference type="ARBA" id="ARBA00023136"/>
    </source>
</evidence>
<dbReference type="Pfam" id="PF03553">
    <property type="entry name" value="Na_H_antiporter"/>
    <property type="match status" value="1"/>
</dbReference>
<feature type="transmembrane region" description="Helical" evidence="9">
    <location>
        <begin position="248"/>
        <end position="267"/>
    </location>
</feature>
<keyword evidence="5 9" id="KW-0812">Transmembrane</keyword>
<proteinExistence type="inferred from homology"/>
<evidence type="ECO:0000256" key="3">
    <source>
        <dbReference type="ARBA" id="ARBA00022449"/>
    </source>
</evidence>
<evidence type="ECO:0000256" key="4">
    <source>
        <dbReference type="ARBA" id="ARBA00022475"/>
    </source>
</evidence>